<name>A0A413IL20_9BACT</name>
<keyword evidence="3" id="KW-0732">Signal</keyword>
<comment type="similarity">
    <text evidence="2">Belongs to the SusD family.</text>
</comment>
<evidence type="ECO:0000256" key="1">
    <source>
        <dbReference type="ARBA" id="ARBA00004442"/>
    </source>
</evidence>
<comment type="subcellular location">
    <subcellularLocation>
        <location evidence="1">Cell outer membrane</location>
    </subcellularLocation>
</comment>
<comment type="caution">
    <text evidence="8">The sequence shown here is derived from an EMBL/GenBank/DDBJ whole genome shotgun (WGS) entry which is preliminary data.</text>
</comment>
<dbReference type="PROSITE" id="PS51257">
    <property type="entry name" value="PROKAR_LIPOPROTEIN"/>
    <property type="match status" value="1"/>
</dbReference>
<protein>
    <submittedName>
        <fullName evidence="8">RagB/SusD family nutrient uptake outer membrane protein</fullName>
    </submittedName>
</protein>
<reference evidence="8 9" key="1">
    <citation type="submission" date="2018-08" db="EMBL/GenBank/DDBJ databases">
        <title>A genome reference for cultivated species of the human gut microbiota.</title>
        <authorList>
            <person name="Zou Y."/>
            <person name="Xue W."/>
            <person name="Luo G."/>
        </authorList>
    </citation>
    <scope>NUCLEOTIDE SEQUENCE [LARGE SCALE GENOMIC DNA]</scope>
    <source>
        <strain evidence="8 9">OF02-7</strain>
    </source>
</reference>
<dbReference type="Pfam" id="PF07980">
    <property type="entry name" value="SusD_RagB"/>
    <property type="match status" value="1"/>
</dbReference>
<evidence type="ECO:0000256" key="5">
    <source>
        <dbReference type="ARBA" id="ARBA00023237"/>
    </source>
</evidence>
<dbReference type="InterPro" id="IPR011990">
    <property type="entry name" value="TPR-like_helical_dom_sf"/>
</dbReference>
<dbReference type="EMBL" id="QSCR01000025">
    <property type="protein sequence ID" value="RGY15175.1"/>
    <property type="molecule type" value="Genomic_DNA"/>
</dbReference>
<dbReference type="GO" id="GO:0009279">
    <property type="term" value="C:cell outer membrane"/>
    <property type="evidence" value="ECO:0007669"/>
    <property type="project" value="UniProtKB-SubCell"/>
</dbReference>
<dbReference type="Pfam" id="PF14322">
    <property type="entry name" value="SusD-like_3"/>
    <property type="match status" value="1"/>
</dbReference>
<keyword evidence="5" id="KW-0998">Cell outer membrane</keyword>
<gene>
    <name evidence="8" type="ORF">DXA50_13175</name>
</gene>
<evidence type="ECO:0000256" key="3">
    <source>
        <dbReference type="ARBA" id="ARBA00022729"/>
    </source>
</evidence>
<sequence>MKKLIYILVTLAFFGCDDFLEETSQNQIRPSTVSDMEKILEGEAYLTETESEMFNYVTAFLTDEIKCSLYDENNVSIAGTFKNLKETWRRMFCYDVTMFDEGDEDEKAHTDYWSLPYERIKGCNIALDYVDDMQGDDDRKAYLKGEALALRGFYYLHLVNLFSLPYTYGDPTKNPGVPLKLRSGVTEEKPSRGTVAGVYEQIEKDLSEGARLMLANPQNLTLYRMNGTAAYGLLSRAYLYMGKWDKCIEYAGSVFKENKDLAYFPDYTGYGKVWSVRYCPDEILWACYYKVPTGSKQIFGWSYPSPWLPSDELVNLYGQDIDPDQEEDIRATLTHQKSYLQKGTAYINGVRQEWINGIFKAIDAYAGIRTGEVYLNRAEAYIRKYVENGDAVAGQKGLDDLNLLRSNRIRNYIEKQLNNFASPQDLLDLCLRERRRELCWEGNFRWFDMRRTGMPRIEHEFFYQESDKSKYVLEENDPRYALPIPRVALEKNSNLRQNQY</sequence>
<dbReference type="InterPro" id="IPR033985">
    <property type="entry name" value="SusD-like_N"/>
</dbReference>
<evidence type="ECO:0000256" key="2">
    <source>
        <dbReference type="ARBA" id="ARBA00006275"/>
    </source>
</evidence>
<dbReference type="OrthoDB" id="630434at2"/>
<dbReference type="Proteomes" id="UP000286063">
    <property type="component" value="Unassembled WGS sequence"/>
</dbReference>
<feature type="domain" description="RagB/SusD" evidence="6">
    <location>
        <begin position="366"/>
        <end position="499"/>
    </location>
</feature>
<accession>A0A413IL20</accession>
<dbReference type="InterPro" id="IPR012944">
    <property type="entry name" value="SusD_RagB_dom"/>
</dbReference>
<dbReference type="RefSeq" id="WP_117775288.1">
    <property type="nucleotide sequence ID" value="NZ_CAUGOG010000017.1"/>
</dbReference>
<evidence type="ECO:0000259" key="7">
    <source>
        <dbReference type="Pfam" id="PF14322"/>
    </source>
</evidence>
<dbReference type="AlphaFoldDB" id="A0A413IL20"/>
<evidence type="ECO:0000313" key="9">
    <source>
        <dbReference type="Proteomes" id="UP000286063"/>
    </source>
</evidence>
<feature type="domain" description="SusD-like N-terminal" evidence="7">
    <location>
        <begin position="18"/>
        <end position="239"/>
    </location>
</feature>
<evidence type="ECO:0000256" key="4">
    <source>
        <dbReference type="ARBA" id="ARBA00023136"/>
    </source>
</evidence>
<dbReference type="Gene3D" id="1.25.40.390">
    <property type="match status" value="1"/>
</dbReference>
<keyword evidence="4" id="KW-0472">Membrane</keyword>
<evidence type="ECO:0000259" key="6">
    <source>
        <dbReference type="Pfam" id="PF07980"/>
    </source>
</evidence>
<organism evidence="8 9">
    <name type="scientific">Butyricimonas virosa</name>
    <dbReference type="NCBI Taxonomy" id="544645"/>
    <lineage>
        <taxon>Bacteria</taxon>
        <taxon>Pseudomonadati</taxon>
        <taxon>Bacteroidota</taxon>
        <taxon>Bacteroidia</taxon>
        <taxon>Bacteroidales</taxon>
        <taxon>Odoribacteraceae</taxon>
        <taxon>Butyricimonas</taxon>
    </lineage>
</organism>
<dbReference type="SUPFAM" id="SSF48452">
    <property type="entry name" value="TPR-like"/>
    <property type="match status" value="1"/>
</dbReference>
<proteinExistence type="inferred from homology"/>
<evidence type="ECO:0000313" key="8">
    <source>
        <dbReference type="EMBL" id="RGY15175.1"/>
    </source>
</evidence>